<gene>
    <name evidence="3" type="ORF">HZI73_19705</name>
</gene>
<proteinExistence type="predicted"/>
<keyword evidence="4" id="KW-1185">Reference proteome</keyword>
<dbReference type="Gene3D" id="3.40.50.10170">
    <property type="match status" value="1"/>
</dbReference>
<evidence type="ECO:0000256" key="1">
    <source>
        <dbReference type="ARBA" id="ARBA00003238"/>
    </source>
</evidence>
<dbReference type="InterPro" id="IPR043168">
    <property type="entry name" value="DegV_C"/>
</dbReference>
<name>A0A8J8MMT2_9FIRM</name>
<dbReference type="NCBIfam" id="TIGR00762">
    <property type="entry name" value="DegV"/>
    <property type="match status" value="1"/>
</dbReference>
<dbReference type="PANTHER" id="PTHR33434">
    <property type="entry name" value="DEGV DOMAIN-CONTAINING PROTEIN DR_1986-RELATED"/>
    <property type="match status" value="1"/>
</dbReference>
<dbReference type="GO" id="GO:0008289">
    <property type="term" value="F:lipid binding"/>
    <property type="evidence" value="ECO:0007669"/>
    <property type="project" value="UniProtKB-KW"/>
</dbReference>
<dbReference type="Gene3D" id="3.30.1180.10">
    <property type="match status" value="1"/>
</dbReference>
<dbReference type="PANTHER" id="PTHR33434:SF3">
    <property type="entry name" value="DEGV DOMAIN-CONTAINING PROTEIN YITS"/>
    <property type="match status" value="1"/>
</dbReference>
<accession>A0A8J8MMT2</accession>
<evidence type="ECO:0000256" key="2">
    <source>
        <dbReference type="ARBA" id="ARBA00023121"/>
    </source>
</evidence>
<comment type="function">
    <text evidence="1">May bind long-chain fatty acids, such as palmitate, and may play a role in lipid transport or fatty acid metabolism.</text>
</comment>
<evidence type="ECO:0000313" key="4">
    <source>
        <dbReference type="Proteomes" id="UP000683246"/>
    </source>
</evidence>
<dbReference type="SUPFAM" id="SSF82549">
    <property type="entry name" value="DAK1/DegV-like"/>
    <property type="match status" value="1"/>
</dbReference>
<dbReference type="InterPro" id="IPR050270">
    <property type="entry name" value="DegV_domain_contain"/>
</dbReference>
<dbReference type="PROSITE" id="PS51482">
    <property type="entry name" value="DEGV"/>
    <property type="match status" value="1"/>
</dbReference>
<dbReference type="EMBL" id="CP058649">
    <property type="protein sequence ID" value="QUI24384.1"/>
    <property type="molecule type" value="Genomic_DNA"/>
</dbReference>
<reference evidence="3" key="1">
    <citation type="submission" date="2020-07" db="EMBL/GenBank/DDBJ databases">
        <title>Vallitalea pronyensis genome.</title>
        <authorList>
            <person name="Postec A."/>
        </authorList>
    </citation>
    <scope>NUCLEOTIDE SEQUENCE</scope>
    <source>
        <strain evidence="3">FatNI3</strain>
    </source>
</reference>
<dbReference type="AlphaFoldDB" id="A0A8J8MMT2"/>
<dbReference type="Pfam" id="PF02645">
    <property type="entry name" value="DegV"/>
    <property type="match status" value="1"/>
</dbReference>
<keyword evidence="2" id="KW-0446">Lipid-binding</keyword>
<protein>
    <submittedName>
        <fullName evidence="3">DegV family protein</fullName>
    </submittedName>
</protein>
<dbReference type="KEGG" id="vpy:HZI73_19705"/>
<dbReference type="RefSeq" id="WP_212695079.1">
    <property type="nucleotide sequence ID" value="NZ_CP058649.1"/>
</dbReference>
<organism evidence="3 4">
    <name type="scientific">Vallitalea pronyensis</name>
    <dbReference type="NCBI Taxonomy" id="1348613"/>
    <lineage>
        <taxon>Bacteria</taxon>
        <taxon>Bacillati</taxon>
        <taxon>Bacillota</taxon>
        <taxon>Clostridia</taxon>
        <taxon>Lachnospirales</taxon>
        <taxon>Vallitaleaceae</taxon>
        <taxon>Vallitalea</taxon>
    </lineage>
</organism>
<dbReference type="Proteomes" id="UP000683246">
    <property type="component" value="Chromosome"/>
</dbReference>
<dbReference type="InterPro" id="IPR003797">
    <property type="entry name" value="DegV"/>
</dbReference>
<sequence>MSKKIAVMADSTCELPNHIIEKYHIKLMPLRVIYKDREYRDGIDITPEQVYAHLHEEIPTTSLPIAEDVLYLFDELVDDGYTDVIVITLTSVLSGTYQLATLLGKAYRGLEVEVVDSKALSMIYGFMVLEGARYAHTGNKALILEKIMYIRNCVKSCYMIDTYACLKKSGRVGKFQGTLADLLKIKLIVSMGREGNLETYTMVRGRERAMRTMTHLLRRQFSHKTYKLAIVNGNAEKDAKAMYEGIKDIGTVNELFMTKLSAVTCVHTGPGIIGYVAYEIKNRFQINS</sequence>
<evidence type="ECO:0000313" key="3">
    <source>
        <dbReference type="EMBL" id="QUI24384.1"/>
    </source>
</evidence>